<dbReference type="Proteomes" id="UP000070168">
    <property type="component" value="Unassembled WGS sequence"/>
</dbReference>
<evidence type="ECO:0000313" key="2">
    <source>
        <dbReference type="EMBL" id="KXG54265.1"/>
    </source>
</evidence>
<protein>
    <recommendedName>
        <fullName evidence="1">DUF7587 domain-containing protein</fullName>
    </recommendedName>
</protein>
<evidence type="ECO:0000259" key="1">
    <source>
        <dbReference type="Pfam" id="PF24494"/>
    </source>
</evidence>
<accession>A0A135LZA2</accession>
<dbReference type="RefSeq" id="XP_040652800.1">
    <property type="nucleotide sequence ID" value="XM_040795123.1"/>
</dbReference>
<dbReference type="AlphaFoldDB" id="A0A135LZA2"/>
<dbReference type="PANTHER" id="PTHR40781:SF1">
    <property type="match status" value="1"/>
</dbReference>
<gene>
    <name evidence="2" type="ORF">PGRI_074090</name>
</gene>
<dbReference type="PANTHER" id="PTHR40781">
    <property type="match status" value="1"/>
</dbReference>
<dbReference type="OrthoDB" id="88561at2759"/>
<keyword evidence="3" id="KW-1185">Reference proteome</keyword>
<feature type="domain" description="DUF7587" evidence="1">
    <location>
        <begin position="10"/>
        <end position="147"/>
    </location>
</feature>
<dbReference type="OMA" id="MCRKWRS"/>
<organism evidence="2 3">
    <name type="scientific">Penicillium patulum</name>
    <name type="common">Penicillium griseofulvum</name>
    <dbReference type="NCBI Taxonomy" id="5078"/>
    <lineage>
        <taxon>Eukaryota</taxon>
        <taxon>Fungi</taxon>
        <taxon>Dikarya</taxon>
        <taxon>Ascomycota</taxon>
        <taxon>Pezizomycotina</taxon>
        <taxon>Eurotiomycetes</taxon>
        <taxon>Eurotiomycetidae</taxon>
        <taxon>Eurotiales</taxon>
        <taxon>Aspergillaceae</taxon>
        <taxon>Penicillium</taxon>
    </lineage>
</organism>
<comment type="caution">
    <text evidence="2">The sequence shown here is derived from an EMBL/GenBank/DDBJ whole genome shotgun (WGS) entry which is preliminary data.</text>
</comment>
<evidence type="ECO:0000313" key="3">
    <source>
        <dbReference type="Proteomes" id="UP000070168"/>
    </source>
</evidence>
<dbReference type="EMBL" id="LHQR01000013">
    <property type="protein sequence ID" value="KXG54265.1"/>
    <property type="molecule type" value="Genomic_DNA"/>
</dbReference>
<dbReference type="GeneID" id="63710423"/>
<sequence length="219" mass="24638">MEGYCVPQTQLPERLYRVQYDKSTTKDMEPGLAATDMQHFTVVPTEFGTLVERHINNLNDQGNNIFISTFSSKAKADDWMCRKWRSYGKGAQILEIETKNLGHGYVYRAGAVAHALKLNVSFTTYDDLCSEYLIFHFVPARAIVARLATMIVLSLGHLDGYHLLGSVKPSDRKHLLGCVNPSDGQYLLRCNKHSDGQHVLEHDSDFLFAITAPADSLSW</sequence>
<proteinExistence type="predicted"/>
<dbReference type="InterPro" id="IPR056009">
    <property type="entry name" value="DUF7587"/>
</dbReference>
<dbReference type="STRING" id="5078.A0A135LZA2"/>
<reference evidence="2 3" key="1">
    <citation type="journal article" date="2016" name="BMC Genomics">
        <title>Genome sequencing and secondary metabolism of the postharvest pathogen Penicillium griseofulvum.</title>
        <authorList>
            <person name="Banani H."/>
            <person name="Marcet-Houben M."/>
            <person name="Ballester A.R."/>
            <person name="Abbruscato P."/>
            <person name="Gonzalez-Candelas L."/>
            <person name="Gabaldon T."/>
            <person name="Spadaro D."/>
        </authorList>
    </citation>
    <scope>NUCLEOTIDE SEQUENCE [LARGE SCALE GENOMIC DNA]</scope>
    <source>
        <strain evidence="2 3">PG3</strain>
    </source>
</reference>
<dbReference type="Pfam" id="PF24494">
    <property type="entry name" value="DUF7587"/>
    <property type="match status" value="1"/>
</dbReference>
<name>A0A135LZA2_PENPA</name>